<comment type="similarity">
    <text evidence="1">Belongs to the WXG100 family.</text>
</comment>
<accession>A0A7W7QS39</accession>
<sequence>MSPAQMKKAGGLAADTAQYVEGLRKGVLTTTQELTASGWLGAASAKFLKAMNEWDRQMALVREDLDKMSRDLGESSITYAAAEQDVEAGMNRVDALINANAR</sequence>
<gene>
    <name evidence="2" type="ORF">FHS44_005808</name>
</gene>
<reference evidence="2 3" key="1">
    <citation type="submission" date="2020-08" db="EMBL/GenBank/DDBJ databases">
        <title>Genomic Encyclopedia of Type Strains, Phase III (KMG-III): the genomes of soil and plant-associated and newly described type strains.</title>
        <authorList>
            <person name="Whitman W."/>
        </authorList>
    </citation>
    <scope>NUCLEOTIDE SEQUENCE [LARGE SCALE GENOMIC DNA]</scope>
    <source>
        <strain evidence="2 3">CECT 8840</strain>
    </source>
</reference>
<proteinExistence type="inferred from homology"/>
<dbReference type="SUPFAM" id="SSF140453">
    <property type="entry name" value="EsxAB dimer-like"/>
    <property type="match status" value="1"/>
</dbReference>
<name>A0A7W7QS39_9ACTN</name>
<protein>
    <recommendedName>
        <fullName evidence="1">ESAT-6-like protein</fullName>
    </recommendedName>
</protein>
<keyword evidence="3" id="KW-1185">Reference proteome</keyword>
<dbReference type="InterPro" id="IPR036689">
    <property type="entry name" value="ESAT-6-like_sf"/>
</dbReference>
<dbReference type="AlphaFoldDB" id="A0A7W7QS39"/>
<evidence type="ECO:0000313" key="2">
    <source>
        <dbReference type="EMBL" id="MBB4918678.1"/>
    </source>
</evidence>
<dbReference type="RefSeq" id="WP_184720167.1">
    <property type="nucleotide sequence ID" value="NZ_JACHJP010000007.1"/>
</dbReference>
<dbReference type="Proteomes" id="UP000552644">
    <property type="component" value="Unassembled WGS sequence"/>
</dbReference>
<dbReference type="InterPro" id="IPR010310">
    <property type="entry name" value="T7SS_ESAT-6-like"/>
</dbReference>
<evidence type="ECO:0000313" key="3">
    <source>
        <dbReference type="Proteomes" id="UP000552644"/>
    </source>
</evidence>
<organism evidence="2 3">
    <name type="scientific">Streptosporangium saharense</name>
    <dbReference type="NCBI Taxonomy" id="1706840"/>
    <lineage>
        <taxon>Bacteria</taxon>
        <taxon>Bacillati</taxon>
        <taxon>Actinomycetota</taxon>
        <taxon>Actinomycetes</taxon>
        <taxon>Streptosporangiales</taxon>
        <taxon>Streptosporangiaceae</taxon>
        <taxon>Streptosporangium</taxon>
    </lineage>
</organism>
<dbReference type="EMBL" id="JACHJP010000007">
    <property type="protein sequence ID" value="MBB4918678.1"/>
    <property type="molecule type" value="Genomic_DNA"/>
</dbReference>
<comment type="caution">
    <text evidence="2">The sequence shown here is derived from an EMBL/GenBank/DDBJ whole genome shotgun (WGS) entry which is preliminary data.</text>
</comment>
<dbReference type="Gene3D" id="1.10.287.1060">
    <property type="entry name" value="ESAT-6-like"/>
    <property type="match status" value="1"/>
</dbReference>
<dbReference type="Pfam" id="PF06013">
    <property type="entry name" value="WXG100"/>
    <property type="match status" value="1"/>
</dbReference>
<dbReference type="NCBIfam" id="TIGR03930">
    <property type="entry name" value="WXG100_ESAT6"/>
    <property type="match status" value="1"/>
</dbReference>
<evidence type="ECO:0000256" key="1">
    <source>
        <dbReference type="RuleBase" id="RU362001"/>
    </source>
</evidence>